<dbReference type="Gene3D" id="2.150.10.10">
    <property type="entry name" value="Serralysin-like metalloprotease, C-terminal"/>
    <property type="match status" value="4"/>
</dbReference>
<dbReference type="InterPro" id="IPR011049">
    <property type="entry name" value="Serralysin-like_metalloprot_C"/>
</dbReference>
<dbReference type="InterPro" id="IPR001343">
    <property type="entry name" value="Hemolysn_Ca-bd"/>
</dbReference>
<dbReference type="PROSITE" id="PS00330">
    <property type="entry name" value="HEMOLYSIN_CALCIUM"/>
    <property type="match status" value="8"/>
</dbReference>
<dbReference type="Gene3D" id="2.170.16.10">
    <property type="entry name" value="Hedgehog/Intein (Hint) domain"/>
    <property type="match status" value="1"/>
</dbReference>
<protein>
    <recommendedName>
        <fullName evidence="3">Hint domain-containing protein</fullName>
    </recommendedName>
</protein>
<dbReference type="InterPro" id="IPR028992">
    <property type="entry name" value="Hedgehog/Intein_dom"/>
</dbReference>
<dbReference type="InterPro" id="IPR050557">
    <property type="entry name" value="RTX_toxin/Mannuronan_C5-epim"/>
</dbReference>
<name>X7ECB6_9RHOB</name>
<evidence type="ECO:0000256" key="1">
    <source>
        <dbReference type="ARBA" id="ARBA00004613"/>
    </source>
</evidence>
<dbReference type="eggNOG" id="COG2931">
    <property type="taxonomic scope" value="Bacteria"/>
</dbReference>
<dbReference type="Gene3D" id="3.40.50.1820">
    <property type="entry name" value="alpha/beta hydrolase"/>
    <property type="match status" value="1"/>
</dbReference>
<keyword evidence="5" id="KW-1185">Reference proteome</keyword>
<dbReference type="SUPFAM" id="SSF51120">
    <property type="entry name" value="beta-Roll"/>
    <property type="match status" value="4"/>
</dbReference>
<dbReference type="InterPro" id="IPR018511">
    <property type="entry name" value="Hemolysin-typ_Ca-bd_CS"/>
</dbReference>
<dbReference type="InterPro" id="IPR036844">
    <property type="entry name" value="Hint_dom_sf"/>
</dbReference>
<dbReference type="STRING" id="1449350.OCH239_17275"/>
<evidence type="ECO:0000313" key="5">
    <source>
        <dbReference type="Proteomes" id="UP000022447"/>
    </source>
</evidence>
<dbReference type="GO" id="GO:0016539">
    <property type="term" value="P:intein-mediated protein splicing"/>
    <property type="evidence" value="ECO:0007669"/>
    <property type="project" value="InterPro"/>
</dbReference>
<dbReference type="SUPFAM" id="SSF53474">
    <property type="entry name" value="alpha/beta-Hydrolases"/>
    <property type="match status" value="1"/>
</dbReference>
<evidence type="ECO:0000313" key="4">
    <source>
        <dbReference type="EMBL" id="ETX12763.1"/>
    </source>
</evidence>
<dbReference type="RefSeq" id="WP_037266903.1">
    <property type="nucleotide sequence ID" value="NZ_JALZ01000055.1"/>
</dbReference>
<dbReference type="PANTHER" id="PTHR38340:SF1">
    <property type="entry name" value="S-LAYER PROTEIN"/>
    <property type="match status" value="1"/>
</dbReference>
<comment type="subcellular location">
    <subcellularLocation>
        <location evidence="1">Secreted</location>
    </subcellularLocation>
</comment>
<accession>X7ECB6</accession>
<dbReference type="Pfam" id="PF13403">
    <property type="entry name" value="Hint_2"/>
    <property type="match status" value="1"/>
</dbReference>
<dbReference type="GO" id="GO:0005576">
    <property type="term" value="C:extracellular region"/>
    <property type="evidence" value="ECO:0007669"/>
    <property type="project" value="UniProtKB-SubCell"/>
</dbReference>
<dbReference type="PRINTS" id="PR00313">
    <property type="entry name" value="CABNDNGRPT"/>
</dbReference>
<dbReference type="PROSITE" id="PS50818">
    <property type="entry name" value="INTEIN_C_TER"/>
    <property type="match status" value="1"/>
</dbReference>
<dbReference type="InterPro" id="IPR030934">
    <property type="entry name" value="Intein_C"/>
</dbReference>
<dbReference type="InterPro" id="IPR006141">
    <property type="entry name" value="Intein_N"/>
</dbReference>
<dbReference type="PATRIC" id="fig|1449350.3.peg.4045"/>
<dbReference type="GO" id="GO:0005509">
    <property type="term" value="F:calcium ion binding"/>
    <property type="evidence" value="ECO:0007669"/>
    <property type="project" value="InterPro"/>
</dbReference>
<feature type="domain" description="Hint" evidence="3">
    <location>
        <begin position="210"/>
        <end position="310"/>
    </location>
</feature>
<comment type="caution">
    <text evidence="4">The sequence shown here is derived from an EMBL/GenBank/DDBJ whole genome shotgun (WGS) entry which is preliminary data.</text>
</comment>
<dbReference type="Pfam" id="PF00353">
    <property type="entry name" value="HemolysinCabind"/>
    <property type="match status" value="6"/>
</dbReference>
<dbReference type="InterPro" id="IPR029058">
    <property type="entry name" value="AB_hydrolase_fold"/>
</dbReference>
<dbReference type="OrthoDB" id="7793891at2"/>
<dbReference type="Proteomes" id="UP000022447">
    <property type="component" value="Unassembled WGS sequence"/>
</dbReference>
<proteinExistence type="predicted"/>
<evidence type="ECO:0000259" key="3">
    <source>
        <dbReference type="SMART" id="SM00306"/>
    </source>
</evidence>
<organism evidence="4 5">
    <name type="scientific">Roseivivax halodurans JCM 10272</name>
    <dbReference type="NCBI Taxonomy" id="1449350"/>
    <lineage>
        <taxon>Bacteria</taxon>
        <taxon>Pseudomonadati</taxon>
        <taxon>Pseudomonadota</taxon>
        <taxon>Alphaproteobacteria</taxon>
        <taxon>Rhodobacterales</taxon>
        <taxon>Roseobacteraceae</taxon>
        <taxon>Roseivivax</taxon>
    </lineage>
</organism>
<reference evidence="4 5" key="1">
    <citation type="submission" date="2014-01" db="EMBL/GenBank/DDBJ databases">
        <title>Roseivivax halodurans JCM 10272 Genome Sequencing.</title>
        <authorList>
            <person name="Lai Q."/>
            <person name="Li G."/>
            <person name="Shao Z."/>
        </authorList>
    </citation>
    <scope>NUCLEOTIDE SEQUENCE [LARGE SCALE GENOMIC DNA]</scope>
    <source>
        <strain evidence="4 5">JCM 10272</strain>
    </source>
</reference>
<dbReference type="PROSITE" id="PS50817">
    <property type="entry name" value="INTEIN_N_TER"/>
    <property type="match status" value="1"/>
</dbReference>
<sequence length="1508" mass="157454">MTDPKLILDYANLSAIAYSAPDVLAAQLPAGYALMNQSTDFMTGYNGFSAYNSKSNTLVVASAGTNFLNPMDLLQDAGLAIGGATAQYFEAVALTEVSLQSVQLAYGKTPSVVFVGHSLGGTVSQLTSTYIPAAQAVVFNSPGVFGVWADVFGHPRGFNPNVTYVFSETWDVLSEAIHSNGVRVGENLVVVKDSSGHSLRVLIDKLEEEQHCFPAGTLIATPNGDMPIEQIRPGDLVIAFDGHADEGRGELVSARVVRLFTNETTEWLRLTWSSGSLTVTPSHSFLDENGVFRRIDDILEDETPRIVLRDGTLRPVSAEQIAWSVSTAGAFEAALQLPRAAGDGLAHHSAPSAWRCYNFEVEGLHTYVAGGVRVHNDSQATVDFAGNLGRTFGTQLGQALVKDGSQFEKLLAGTALGLVTENLAEVITDTGFHRFDGSQLNIGSSFSKSMRQMGDIGSEFNAALSTGAVSIMVAELGESLGLDGFGSDLFSFTASTYAGSVLEQVARNPTSALSHMDWSAPWGAVGGAAGAFFGSQLAGKVLAPTSLQGSIGGSFGSIIGTSTALSFAGGTTTATFVGNILLPGVGAFVGALLGTFLGNLFGDDPDPRAWIDLFATKANEGGFSGDYKFWTLWAALDGFPEQTTEDIGLAVRDLTQSYLRNIEALELANAHIDNYSVGKGHRDLTGLDANPLIRVLQKMSIDVDGDGKLKFFVNGTRVNSAEKMVDGAVLSFLKEAQPIGGDLLVKRAAANSTATDSMLFSSHLAASEEYGRYQQDRDTINALIAAEPDSVFAAGWAITLTQAQSLRLNNLNQNDFNGGLQGFLHSIALMGLNVDPGDVTISKVAGGRAQIEIKVADVDTIPGAAKILADAVTTTLHADGSATLRLLYDGNMSSVGYTSVTGKSVSGSTNLVTGETSGRDFWIAPDNASYRFEDIGTGRIKVGAAEIEASDDIVIGRGGNDTLLGGTGWDWIDGGSGNDLIRGGEGDDVLIGGLGNDTLYGDFGRDYIEGGAGADIIAGVSGTDPAKAENFLDFSTAGYSRSGAAVQLNLATKTYKGGDAAGDKLFHITNLVGSRFNDHLVGNANRNVLEGGAGADILDGFADSQPDFASYQRAAQGVTASLLRPSLNTGEAKGDIYRNINGLIGSNLDDILYGDAGSNFLWGEAGNDILVLGKGVDAALGGFGFDVVSYRTLTEGITINLTTQSKSSAVVADDQFVGVEGFEATDHDDTMIGRAIADVLIGRAGNDRLEGLGGVDALDGGSGNDTLYGGMGADILTGGEGNDILIGGLNPDRLDGGAGTDRAQYSQAGAAVRVDLQSSAKNTGEAAGDVFVSIENLYGSAHNDDLRGNSLSNTLWGADGADKLSGRVGNDYLYGGNGDDTLYGDAGSDRLRGEAGKDYLYAGADDGQRDVFIFTATSESQAGARRDVVYDFVSSIDDFDLSAIDANTKAAGDQAFAFAGKVAAAYSVWYATSGKDVLVRADTTGDKVADLEIMVTQTSSLATGDFIL</sequence>
<dbReference type="EMBL" id="JALZ01000055">
    <property type="protein sequence ID" value="ETX12763.1"/>
    <property type="molecule type" value="Genomic_DNA"/>
</dbReference>
<keyword evidence="2" id="KW-0964">Secreted</keyword>
<evidence type="ECO:0000256" key="2">
    <source>
        <dbReference type="ARBA" id="ARBA00022525"/>
    </source>
</evidence>
<dbReference type="CDD" id="cd00081">
    <property type="entry name" value="Hint"/>
    <property type="match status" value="1"/>
</dbReference>
<gene>
    <name evidence="4" type="ORF">OCH239_17275</name>
</gene>
<dbReference type="InterPro" id="IPR003587">
    <property type="entry name" value="Hint_dom_N"/>
</dbReference>
<dbReference type="PANTHER" id="PTHR38340">
    <property type="entry name" value="S-LAYER PROTEIN"/>
    <property type="match status" value="1"/>
</dbReference>
<dbReference type="SMART" id="SM00306">
    <property type="entry name" value="HintN"/>
    <property type="match status" value="1"/>
</dbReference>
<dbReference type="SUPFAM" id="SSF51294">
    <property type="entry name" value="Hedgehog/intein (Hint) domain"/>
    <property type="match status" value="1"/>
</dbReference>